<evidence type="ECO:0000259" key="3">
    <source>
        <dbReference type="Pfam" id="PF17936"/>
    </source>
</evidence>
<sequence>MKKSIFYTLGVLLLTFVTLGVSADAAKVDTHGLSLTIPTVTNKQTEISGTATKNTPVYVKLDNKKTVATTTASSDGKYTLKLPKKYAANTNLYVYVQPSKANYYFYKIITVKSNDTSSSSSSNSASSTSSSSSSSSSKTSTTSSSSSSSTKTVAKVSDLAGNWKSSASGKYTQLWTFNNDTGLNQTQYKNKKYDSKILSNAVYNVKNVNGNVITMTYRGKGVKKTSTMYIRLVSSKKFYLVDKNNKLLKLKVGNAPTATYSFTKIK</sequence>
<evidence type="ECO:0000313" key="4">
    <source>
        <dbReference type="EMBL" id="MEJ6400057.1"/>
    </source>
</evidence>
<keyword evidence="5" id="KW-1185">Reference proteome</keyword>
<dbReference type="Pfam" id="PF17936">
    <property type="entry name" value="Big_6"/>
    <property type="match status" value="1"/>
</dbReference>
<evidence type="ECO:0000256" key="2">
    <source>
        <dbReference type="SAM" id="SignalP"/>
    </source>
</evidence>
<dbReference type="Proteomes" id="UP001370590">
    <property type="component" value="Unassembled WGS sequence"/>
</dbReference>
<reference evidence="4 5" key="1">
    <citation type="submission" date="2023-10" db="EMBL/GenBank/DDBJ databases">
        <title>Nicoliella lavandulae sp. nov. isolated from Lavandula angustifolia flowers.</title>
        <authorList>
            <person name="Alcantara C."/>
            <person name="Zuniga M."/>
            <person name="Landete J.M."/>
            <person name="Monedero V."/>
        </authorList>
    </citation>
    <scope>NUCLEOTIDE SEQUENCE [LARGE SCALE GENOMIC DNA]</scope>
    <source>
        <strain evidence="4 5">Es01</strain>
    </source>
</reference>
<comment type="caution">
    <text evidence="4">The sequence shown here is derived from an EMBL/GenBank/DDBJ whole genome shotgun (WGS) entry which is preliminary data.</text>
</comment>
<feature type="chain" id="PRO_5045806003" evidence="2">
    <location>
        <begin position="24"/>
        <end position="266"/>
    </location>
</feature>
<feature type="signal peptide" evidence="2">
    <location>
        <begin position="1"/>
        <end position="23"/>
    </location>
</feature>
<dbReference type="InterPro" id="IPR013783">
    <property type="entry name" value="Ig-like_fold"/>
</dbReference>
<accession>A0ABU8SJG5</accession>
<keyword evidence="2" id="KW-0732">Signal</keyword>
<name>A0ABU8SJG5_9LACO</name>
<dbReference type="EMBL" id="JAWMWH010000001">
    <property type="protein sequence ID" value="MEJ6400057.1"/>
    <property type="molecule type" value="Genomic_DNA"/>
</dbReference>
<protein>
    <submittedName>
        <fullName evidence="4">Ig-like domain-containing protein</fullName>
    </submittedName>
</protein>
<dbReference type="RefSeq" id="WP_339959879.1">
    <property type="nucleotide sequence ID" value="NZ_JAWMWH010000001.1"/>
</dbReference>
<feature type="region of interest" description="Disordered" evidence="1">
    <location>
        <begin position="114"/>
        <end position="149"/>
    </location>
</feature>
<proteinExistence type="predicted"/>
<dbReference type="InterPro" id="IPR041498">
    <property type="entry name" value="Big_6"/>
</dbReference>
<evidence type="ECO:0000313" key="5">
    <source>
        <dbReference type="Proteomes" id="UP001370590"/>
    </source>
</evidence>
<feature type="domain" description="Bacterial Ig" evidence="3">
    <location>
        <begin position="37"/>
        <end position="97"/>
    </location>
</feature>
<dbReference type="Gene3D" id="2.60.40.10">
    <property type="entry name" value="Immunoglobulins"/>
    <property type="match status" value="1"/>
</dbReference>
<gene>
    <name evidence="4" type="ORF">R4146_02540</name>
</gene>
<evidence type="ECO:0000256" key="1">
    <source>
        <dbReference type="SAM" id="MobiDB-lite"/>
    </source>
</evidence>
<organism evidence="4 5">
    <name type="scientific">Nicoliella lavandulae</name>
    <dbReference type="NCBI Taxonomy" id="3082954"/>
    <lineage>
        <taxon>Bacteria</taxon>
        <taxon>Bacillati</taxon>
        <taxon>Bacillota</taxon>
        <taxon>Bacilli</taxon>
        <taxon>Lactobacillales</taxon>
        <taxon>Lactobacillaceae</taxon>
        <taxon>Nicoliella</taxon>
    </lineage>
</organism>